<evidence type="ECO:0000256" key="4">
    <source>
        <dbReference type="ARBA" id="ARBA00013039"/>
    </source>
</evidence>
<keyword evidence="10 14" id="KW-0472">Membrane</keyword>
<dbReference type="InterPro" id="IPR035952">
    <property type="entry name" value="Rhomboid-like_sf"/>
</dbReference>
<evidence type="ECO:0000256" key="11">
    <source>
        <dbReference type="ARBA" id="ARBA00058540"/>
    </source>
</evidence>
<dbReference type="AlphaFoldDB" id="G1TB42"/>
<evidence type="ECO:0000256" key="3">
    <source>
        <dbReference type="ARBA" id="ARBA00009045"/>
    </source>
</evidence>
<dbReference type="InParanoid" id="G1TB42"/>
<dbReference type="Bgee" id="ENSOCUG00000016197">
    <property type="expression patterns" value="Expressed in autopod skin and 11 other cell types or tissues"/>
</dbReference>
<dbReference type="Pfam" id="PF01694">
    <property type="entry name" value="Rhomboid"/>
    <property type="match status" value="1"/>
</dbReference>
<comment type="similarity">
    <text evidence="3">Belongs to the peptidase S54 family.</text>
</comment>
<dbReference type="PANTHER" id="PTHR45840">
    <property type="entry name" value="RHOMBOID-RELATED PROTEIN"/>
    <property type="match status" value="1"/>
</dbReference>
<dbReference type="PaxDb" id="9986-ENSOCUP00000013919"/>
<comment type="subcellular location">
    <subcellularLocation>
        <location evidence="2">Membrane</location>
        <topology evidence="2">Multi-pass membrane protein</topology>
    </subcellularLocation>
</comment>
<evidence type="ECO:0000256" key="9">
    <source>
        <dbReference type="ARBA" id="ARBA00022989"/>
    </source>
</evidence>
<feature type="transmembrane region" description="Helical" evidence="14">
    <location>
        <begin position="377"/>
        <end position="399"/>
    </location>
</feature>
<organism evidence="16 17">
    <name type="scientific">Oryctolagus cuniculus</name>
    <name type="common">Rabbit</name>
    <dbReference type="NCBI Taxonomy" id="9986"/>
    <lineage>
        <taxon>Eukaryota</taxon>
        <taxon>Metazoa</taxon>
        <taxon>Chordata</taxon>
        <taxon>Craniata</taxon>
        <taxon>Vertebrata</taxon>
        <taxon>Euteleostomi</taxon>
        <taxon>Mammalia</taxon>
        <taxon>Eutheria</taxon>
        <taxon>Euarchontoglires</taxon>
        <taxon>Glires</taxon>
        <taxon>Lagomorpha</taxon>
        <taxon>Leporidae</taxon>
        <taxon>Oryctolagus</taxon>
    </lineage>
</organism>
<evidence type="ECO:0000256" key="6">
    <source>
        <dbReference type="ARBA" id="ARBA00022692"/>
    </source>
</evidence>
<dbReference type="FunCoup" id="G1TB42">
    <property type="interactions" value="6"/>
</dbReference>
<evidence type="ECO:0000259" key="15">
    <source>
        <dbReference type="Pfam" id="PF01694"/>
    </source>
</evidence>
<name>G1TB42_RABIT</name>
<comment type="function">
    <text evidence="11">Involved in regulated intramembrane proteolysis and the subsequent release of functional polypeptides from their membrane anchors. Known substrate: EFNB3.</text>
</comment>
<dbReference type="HOGENOM" id="CLU_048023_0_0_1"/>
<feature type="region of interest" description="Disordered" evidence="13">
    <location>
        <begin position="1"/>
        <end position="97"/>
    </location>
</feature>
<dbReference type="PANTHER" id="PTHR45840:SF6">
    <property type="entry name" value="RHOMBOID-RELATED PROTEIN 2"/>
    <property type="match status" value="1"/>
</dbReference>
<evidence type="ECO:0000313" key="16">
    <source>
        <dbReference type="Ensembl" id="ENSOCUP00000013919.3"/>
    </source>
</evidence>
<dbReference type="GO" id="GO:0006508">
    <property type="term" value="P:proteolysis"/>
    <property type="evidence" value="ECO:0007669"/>
    <property type="project" value="UniProtKB-KW"/>
</dbReference>
<dbReference type="FunFam" id="1.20.1540.10:FF:000007">
    <property type="entry name" value="Rhomboid like 2"/>
    <property type="match status" value="1"/>
</dbReference>
<dbReference type="GO" id="GO:0004252">
    <property type="term" value="F:serine-type endopeptidase activity"/>
    <property type="evidence" value="ECO:0007669"/>
    <property type="project" value="Ensembl"/>
</dbReference>
<dbReference type="InterPro" id="IPR051739">
    <property type="entry name" value="Rhomboid_IM_Serine_Proteases"/>
</dbReference>
<dbReference type="EMBL" id="AAGW02003148">
    <property type="status" value="NOT_ANNOTATED_CDS"/>
    <property type="molecule type" value="Genomic_DNA"/>
</dbReference>
<evidence type="ECO:0000256" key="14">
    <source>
        <dbReference type="SAM" id="Phobius"/>
    </source>
</evidence>
<sequence length="403" mass="44580">MEAEGSSEPGRGRQRSPGSDPSRRSGRTHSSRASPRASPPSRLGGDFLGLPPPGRRLQSQAGRRTEQRLAGRELPPSRRQLEGPATPGARGPAEGPRRWTMAVAHDLEMESVNLSMDREGKEELEEEERMREDGGDAAPPKARKVHRIVSKWMLPEKVRRTYLERANCLPPPLFIISISLAELAVFIYYAVWKPQKQWITLDTGILESPFIYRPEKRQEAWRFISYMLVHAGVQHIMGNLFMQLVLGIPLEMVHKGLRVGLVYLAGVIAGSLASSIFDPLKSLVGASGGVYALIGGYFMNVLVNFREMIPAFGIIRLLIIILIIVSDMGFALYRRFFVPANGSPVSFAAHIAGGFAGMSIGYTVFSCFDKALLKDPRFWIAIAAYLACVLFAVVFNLFLSPAN</sequence>
<dbReference type="EMBL" id="AAGW02003145">
    <property type="status" value="NOT_ANNOTATED_CDS"/>
    <property type="molecule type" value="Genomic_DNA"/>
</dbReference>
<gene>
    <name evidence="16" type="primary">RHBDL2</name>
</gene>
<feature type="region of interest" description="Disordered" evidence="13">
    <location>
        <begin position="115"/>
        <end position="141"/>
    </location>
</feature>
<keyword evidence="17" id="KW-1185">Reference proteome</keyword>
<dbReference type="EC" id="3.4.21.105" evidence="4"/>
<dbReference type="EMBL" id="AAGW02003144">
    <property type="status" value="NOT_ANNOTATED_CDS"/>
    <property type="molecule type" value="Genomic_DNA"/>
</dbReference>
<dbReference type="SUPFAM" id="SSF144091">
    <property type="entry name" value="Rhomboid-like"/>
    <property type="match status" value="1"/>
</dbReference>
<feature type="domain" description="Peptidase S54 rhomboid" evidence="15">
    <location>
        <begin position="218"/>
        <end position="366"/>
    </location>
</feature>
<evidence type="ECO:0000313" key="17">
    <source>
        <dbReference type="Proteomes" id="UP000001811"/>
    </source>
</evidence>
<dbReference type="Proteomes" id="UP000001811">
    <property type="component" value="Chromosome 13"/>
</dbReference>
<feature type="compositionally biased region" description="Low complexity" evidence="13">
    <location>
        <begin position="31"/>
        <end position="49"/>
    </location>
</feature>
<feature type="transmembrane region" description="Helical" evidence="14">
    <location>
        <begin position="283"/>
        <end position="302"/>
    </location>
</feature>
<protein>
    <recommendedName>
        <fullName evidence="12">Rhomboid-related protein 2</fullName>
        <ecNumber evidence="4">3.4.21.105</ecNumber>
    </recommendedName>
</protein>
<evidence type="ECO:0000256" key="13">
    <source>
        <dbReference type="SAM" id="MobiDB-lite"/>
    </source>
</evidence>
<reference evidence="16" key="3">
    <citation type="submission" date="2025-09" db="UniProtKB">
        <authorList>
            <consortium name="Ensembl"/>
        </authorList>
    </citation>
    <scope>IDENTIFICATION</scope>
    <source>
        <strain evidence="16">Thorbecke</strain>
    </source>
</reference>
<dbReference type="EMBL" id="AAGW02003143">
    <property type="status" value="NOT_ANNOTATED_CDS"/>
    <property type="molecule type" value="Genomic_DNA"/>
</dbReference>
<dbReference type="EMBL" id="AAGW02003147">
    <property type="status" value="NOT_ANNOTATED_CDS"/>
    <property type="molecule type" value="Genomic_DNA"/>
</dbReference>
<evidence type="ECO:0000256" key="1">
    <source>
        <dbReference type="ARBA" id="ARBA00000156"/>
    </source>
</evidence>
<accession>G1TB42</accession>
<dbReference type="eggNOG" id="KOG2289">
    <property type="taxonomic scope" value="Eukaryota"/>
</dbReference>
<dbReference type="InterPro" id="IPR022764">
    <property type="entry name" value="Peptidase_S54_rhomboid_dom"/>
</dbReference>
<feature type="transmembrane region" description="Helical" evidence="14">
    <location>
        <begin position="345"/>
        <end position="365"/>
    </location>
</feature>
<evidence type="ECO:0000256" key="12">
    <source>
        <dbReference type="ARBA" id="ARBA00069178"/>
    </source>
</evidence>
<feature type="transmembrane region" description="Helical" evidence="14">
    <location>
        <begin position="260"/>
        <end position="277"/>
    </location>
</feature>
<dbReference type="STRING" id="9986.ENSOCUP00000013919"/>
<feature type="compositionally biased region" description="Basic and acidic residues" evidence="13">
    <location>
        <begin position="63"/>
        <end position="81"/>
    </location>
</feature>
<feature type="transmembrane region" description="Helical" evidence="14">
    <location>
        <begin position="169"/>
        <end position="191"/>
    </location>
</feature>
<keyword evidence="8" id="KW-0720">Serine protease</keyword>
<evidence type="ECO:0000256" key="7">
    <source>
        <dbReference type="ARBA" id="ARBA00022801"/>
    </source>
</evidence>
<dbReference type="EMBL" id="AAGW02003146">
    <property type="status" value="NOT_ANNOTATED_CDS"/>
    <property type="molecule type" value="Genomic_DNA"/>
</dbReference>
<reference evidence="16 17" key="1">
    <citation type="journal article" date="2011" name="Nature">
        <title>A high-resolution map of human evolutionary constraint using 29 mammals.</title>
        <authorList>
            <person name="Lindblad-Toh K."/>
            <person name="Garber M."/>
            <person name="Zuk O."/>
            <person name="Lin M.F."/>
            <person name="Parker B.J."/>
            <person name="Washietl S."/>
            <person name="Kheradpour P."/>
            <person name="Ernst J."/>
            <person name="Jordan G."/>
            <person name="Mauceli E."/>
            <person name="Ward L.D."/>
            <person name="Lowe C.B."/>
            <person name="Holloway A.K."/>
            <person name="Clamp M."/>
            <person name="Gnerre S."/>
            <person name="Alfoldi J."/>
            <person name="Beal K."/>
            <person name="Chang J."/>
            <person name="Clawson H."/>
            <person name="Cuff J."/>
            <person name="Di Palma F."/>
            <person name="Fitzgerald S."/>
            <person name="Flicek P."/>
            <person name="Guttman M."/>
            <person name="Hubisz M.J."/>
            <person name="Jaffe D.B."/>
            <person name="Jungreis I."/>
            <person name="Kent W.J."/>
            <person name="Kostka D."/>
            <person name="Lara M."/>
            <person name="Martins A.L."/>
            <person name="Massingham T."/>
            <person name="Moltke I."/>
            <person name="Raney B.J."/>
            <person name="Rasmussen M.D."/>
            <person name="Robinson J."/>
            <person name="Stark A."/>
            <person name="Vilella A.J."/>
            <person name="Wen J."/>
            <person name="Xie X."/>
            <person name="Zody M.C."/>
            <person name="Baldwin J."/>
            <person name="Bloom T."/>
            <person name="Chin C.W."/>
            <person name="Heiman D."/>
            <person name="Nicol R."/>
            <person name="Nusbaum C."/>
            <person name="Young S."/>
            <person name="Wilkinson J."/>
            <person name="Worley K.C."/>
            <person name="Kovar C.L."/>
            <person name="Muzny D.M."/>
            <person name="Gibbs R.A."/>
            <person name="Cree A."/>
            <person name="Dihn H.H."/>
            <person name="Fowler G."/>
            <person name="Jhangiani S."/>
            <person name="Joshi V."/>
            <person name="Lee S."/>
            <person name="Lewis L.R."/>
            <person name="Nazareth L.V."/>
            <person name="Okwuonu G."/>
            <person name="Santibanez J."/>
            <person name="Warren W.C."/>
            <person name="Mardis E.R."/>
            <person name="Weinstock G.M."/>
            <person name="Wilson R.K."/>
            <person name="Delehaunty K."/>
            <person name="Dooling D."/>
            <person name="Fronik C."/>
            <person name="Fulton L."/>
            <person name="Fulton B."/>
            <person name="Graves T."/>
            <person name="Minx P."/>
            <person name="Sodergren E."/>
            <person name="Birney E."/>
            <person name="Margulies E.H."/>
            <person name="Herrero J."/>
            <person name="Green E.D."/>
            <person name="Haussler D."/>
            <person name="Siepel A."/>
            <person name="Goldman N."/>
            <person name="Pollard K.S."/>
            <person name="Pedersen J.S."/>
            <person name="Lander E.S."/>
            <person name="Kellis M."/>
        </authorList>
    </citation>
    <scope>NUCLEOTIDE SEQUENCE [LARGE SCALE GENOMIC DNA]</scope>
    <source>
        <strain evidence="16 17">Thorbecke inbred</strain>
    </source>
</reference>
<evidence type="ECO:0000256" key="2">
    <source>
        <dbReference type="ARBA" id="ARBA00004141"/>
    </source>
</evidence>
<dbReference type="GeneTree" id="ENSGT00940000159442"/>
<keyword evidence="5" id="KW-0645">Protease</keyword>
<comment type="catalytic activity">
    <reaction evidence="1">
        <text>Cleaves type-1 transmembrane domains using a catalytic dyad composed of serine and histidine that are contributed by different transmembrane domains.</text>
        <dbReference type="EC" id="3.4.21.105"/>
    </reaction>
</comment>
<dbReference type="GO" id="GO:0005886">
    <property type="term" value="C:plasma membrane"/>
    <property type="evidence" value="ECO:0007669"/>
    <property type="project" value="Ensembl"/>
</dbReference>
<dbReference type="Ensembl" id="ENSOCUT00000016193.3">
    <property type="protein sequence ID" value="ENSOCUP00000013919.3"/>
    <property type="gene ID" value="ENSOCUG00000016197.3"/>
</dbReference>
<evidence type="ECO:0000256" key="10">
    <source>
        <dbReference type="ARBA" id="ARBA00023136"/>
    </source>
</evidence>
<keyword evidence="7" id="KW-0378">Hydrolase</keyword>
<proteinExistence type="inferred from homology"/>
<evidence type="ECO:0000256" key="5">
    <source>
        <dbReference type="ARBA" id="ARBA00022670"/>
    </source>
</evidence>
<feature type="transmembrane region" description="Helical" evidence="14">
    <location>
        <begin position="314"/>
        <end position="333"/>
    </location>
</feature>
<evidence type="ECO:0000256" key="8">
    <source>
        <dbReference type="ARBA" id="ARBA00022825"/>
    </source>
</evidence>
<keyword evidence="6 14" id="KW-0812">Transmembrane</keyword>
<dbReference type="Gene3D" id="1.20.1540.10">
    <property type="entry name" value="Rhomboid-like"/>
    <property type="match status" value="1"/>
</dbReference>
<reference evidence="16" key="2">
    <citation type="submission" date="2025-08" db="UniProtKB">
        <authorList>
            <consortium name="Ensembl"/>
        </authorList>
    </citation>
    <scope>IDENTIFICATION</scope>
    <source>
        <strain evidence="16">Thorbecke</strain>
    </source>
</reference>
<keyword evidence="9 14" id="KW-1133">Transmembrane helix</keyword>